<dbReference type="InterPro" id="IPR001789">
    <property type="entry name" value="Sig_transdc_resp-reg_receiver"/>
</dbReference>
<dbReference type="InterPro" id="IPR011006">
    <property type="entry name" value="CheY-like_superfamily"/>
</dbReference>
<protein>
    <submittedName>
        <fullName evidence="3">Putative response regulator receiver protein</fullName>
    </submittedName>
</protein>
<dbReference type="GO" id="GO:0000160">
    <property type="term" value="P:phosphorelay signal transduction system"/>
    <property type="evidence" value="ECO:0007669"/>
    <property type="project" value="InterPro"/>
</dbReference>
<name>K6VB47_9MICO</name>
<dbReference type="PROSITE" id="PS50110">
    <property type="entry name" value="RESPONSE_REGULATORY"/>
    <property type="match status" value="1"/>
</dbReference>
<dbReference type="STRING" id="100225.SAMN05421595_0231"/>
<evidence type="ECO:0000313" key="3">
    <source>
        <dbReference type="EMBL" id="GAB79468.1"/>
    </source>
</evidence>
<dbReference type="PANTHER" id="PTHR43228:SF1">
    <property type="entry name" value="TWO-COMPONENT RESPONSE REGULATOR ARR22"/>
    <property type="match status" value="1"/>
</dbReference>
<reference evidence="3 4" key="1">
    <citation type="submission" date="2012-08" db="EMBL/GenBank/DDBJ databases">
        <title>Whole genome shotgun sequence of Austwickia chelonae NBRC 105200.</title>
        <authorList>
            <person name="Yoshida I."/>
            <person name="Hosoyama A."/>
            <person name="Tsuchikane K."/>
            <person name="Katsumata H."/>
            <person name="Ando Y."/>
            <person name="Ohji S."/>
            <person name="Hamada M."/>
            <person name="Tamura T."/>
            <person name="Yamazoe A."/>
            <person name="Yamazaki S."/>
            <person name="Fujita N."/>
        </authorList>
    </citation>
    <scope>NUCLEOTIDE SEQUENCE [LARGE SCALE GENOMIC DNA]</scope>
    <source>
        <strain evidence="3 4">NBRC 105200</strain>
    </source>
</reference>
<dbReference type="SUPFAM" id="SSF52172">
    <property type="entry name" value="CheY-like"/>
    <property type="match status" value="1"/>
</dbReference>
<dbReference type="SMART" id="SM00448">
    <property type="entry name" value="REC"/>
    <property type="match status" value="1"/>
</dbReference>
<dbReference type="InterPro" id="IPR052048">
    <property type="entry name" value="ST_Response_Regulator"/>
</dbReference>
<dbReference type="RefSeq" id="WP_006504227.1">
    <property type="nucleotide sequence ID" value="NZ_BAGZ01000026.1"/>
</dbReference>
<keyword evidence="4" id="KW-1185">Reference proteome</keyword>
<dbReference type="Proteomes" id="UP000008495">
    <property type="component" value="Unassembled WGS sequence"/>
</dbReference>
<evidence type="ECO:0000256" key="1">
    <source>
        <dbReference type="PROSITE-ProRule" id="PRU00169"/>
    </source>
</evidence>
<dbReference type="eggNOG" id="COG0745">
    <property type="taxonomic scope" value="Bacteria"/>
</dbReference>
<feature type="modified residue" description="4-aspartylphosphate" evidence="1">
    <location>
        <position position="54"/>
    </location>
</feature>
<feature type="domain" description="Response regulatory" evidence="2">
    <location>
        <begin position="2"/>
        <end position="119"/>
    </location>
</feature>
<sequence>MKVVVADDSRAMRMIVIRTLRQAGYDGAEIIECENGAEGLAAVKANSPDMVLSDWNMPEMSGIEFLQALRAEGNNVPFGFVTSEGSDAMRSQASDSGALFLIAKPFTADMFSEALKPVLG</sequence>
<accession>K6VB47</accession>
<dbReference type="Gene3D" id="3.40.50.2300">
    <property type="match status" value="1"/>
</dbReference>
<dbReference type="Pfam" id="PF00072">
    <property type="entry name" value="Response_reg"/>
    <property type="match status" value="1"/>
</dbReference>
<evidence type="ECO:0000313" key="4">
    <source>
        <dbReference type="Proteomes" id="UP000008495"/>
    </source>
</evidence>
<dbReference type="AlphaFoldDB" id="K6VB47"/>
<dbReference type="OrthoDB" id="9800897at2"/>
<proteinExistence type="predicted"/>
<evidence type="ECO:0000259" key="2">
    <source>
        <dbReference type="PROSITE" id="PS50110"/>
    </source>
</evidence>
<dbReference type="EMBL" id="BAGZ01000026">
    <property type="protein sequence ID" value="GAB79468.1"/>
    <property type="molecule type" value="Genomic_DNA"/>
</dbReference>
<keyword evidence="1" id="KW-0597">Phosphoprotein</keyword>
<comment type="caution">
    <text evidence="3">The sequence shown here is derived from an EMBL/GenBank/DDBJ whole genome shotgun (WGS) entry which is preliminary data.</text>
</comment>
<gene>
    <name evidence="3" type="ORF">AUCHE_26_00190</name>
</gene>
<organism evidence="3 4">
    <name type="scientific">Austwickia chelonae NBRC 105200</name>
    <dbReference type="NCBI Taxonomy" id="1184607"/>
    <lineage>
        <taxon>Bacteria</taxon>
        <taxon>Bacillati</taxon>
        <taxon>Actinomycetota</taxon>
        <taxon>Actinomycetes</taxon>
        <taxon>Micrococcales</taxon>
        <taxon>Dermatophilaceae</taxon>
        <taxon>Austwickia</taxon>
    </lineage>
</organism>
<dbReference type="PANTHER" id="PTHR43228">
    <property type="entry name" value="TWO-COMPONENT RESPONSE REGULATOR"/>
    <property type="match status" value="1"/>
</dbReference>